<keyword evidence="4" id="KW-0378">Hydrolase</keyword>
<dbReference type="PANTHER" id="PTHR43731">
    <property type="entry name" value="RHOMBOID PROTEASE"/>
    <property type="match status" value="1"/>
</dbReference>
<dbReference type="InterPro" id="IPR050925">
    <property type="entry name" value="Rhomboid_protease_S54"/>
</dbReference>
<protein>
    <recommendedName>
        <fullName evidence="9">Peptidase S54 rhomboid domain-containing protein</fullName>
    </recommendedName>
</protein>
<keyword evidence="3 8" id="KW-0812">Transmembrane</keyword>
<feature type="region of interest" description="Disordered" evidence="7">
    <location>
        <begin position="146"/>
        <end position="174"/>
    </location>
</feature>
<gene>
    <name evidence="10" type="ORF">SBRCBS47491_001966</name>
</gene>
<evidence type="ECO:0000256" key="5">
    <source>
        <dbReference type="ARBA" id="ARBA00022989"/>
    </source>
</evidence>
<evidence type="ECO:0000313" key="11">
    <source>
        <dbReference type="Proteomes" id="UP001642406"/>
    </source>
</evidence>
<comment type="subcellular location">
    <subcellularLocation>
        <location evidence="1">Membrane</location>
        <topology evidence="1">Multi-pass membrane protein</topology>
    </subcellularLocation>
</comment>
<keyword evidence="11" id="KW-1185">Reference proteome</keyword>
<keyword evidence="6 8" id="KW-0472">Membrane</keyword>
<evidence type="ECO:0000256" key="8">
    <source>
        <dbReference type="SAM" id="Phobius"/>
    </source>
</evidence>
<dbReference type="PANTHER" id="PTHR43731:SF14">
    <property type="entry name" value="PRESENILIN-ASSOCIATED RHOMBOID-LIKE PROTEIN, MITOCHONDRIAL"/>
    <property type="match status" value="1"/>
</dbReference>
<evidence type="ECO:0000259" key="9">
    <source>
        <dbReference type="Pfam" id="PF01694"/>
    </source>
</evidence>
<feature type="transmembrane region" description="Helical" evidence="8">
    <location>
        <begin position="468"/>
        <end position="485"/>
    </location>
</feature>
<evidence type="ECO:0000256" key="3">
    <source>
        <dbReference type="ARBA" id="ARBA00022692"/>
    </source>
</evidence>
<evidence type="ECO:0000313" key="10">
    <source>
        <dbReference type="EMBL" id="CAK7213910.1"/>
    </source>
</evidence>
<feature type="transmembrane region" description="Helical" evidence="8">
    <location>
        <begin position="365"/>
        <end position="390"/>
    </location>
</feature>
<name>A0ABP0B2X6_9PEZI</name>
<proteinExistence type="inferred from homology"/>
<reference evidence="10 11" key="1">
    <citation type="submission" date="2024-01" db="EMBL/GenBank/DDBJ databases">
        <authorList>
            <person name="Allen C."/>
            <person name="Tagirdzhanova G."/>
        </authorList>
    </citation>
    <scope>NUCLEOTIDE SEQUENCE [LARGE SCALE GENOMIC DNA]</scope>
</reference>
<evidence type="ECO:0000256" key="6">
    <source>
        <dbReference type="ARBA" id="ARBA00023136"/>
    </source>
</evidence>
<feature type="domain" description="Peptidase S54 rhomboid" evidence="9">
    <location>
        <begin position="366"/>
        <end position="510"/>
    </location>
</feature>
<dbReference type="SUPFAM" id="SSF144091">
    <property type="entry name" value="Rhomboid-like"/>
    <property type="match status" value="1"/>
</dbReference>
<comment type="caution">
    <text evidence="10">The sequence shown here is derived from an EMBL/GenBank/DDBJ whole genome shotgun (WGS) entry which is preliminary data.</text>
</comment>
<evidence type="ECO:0000256" key="2">
    <source>
        <dbReference type="ARBA" id="ARBA00009045"/>
    </source>
</evidence>
<evidence type="ECO:0000256" key="7">
    <source>
        <dbReference type="SAM" id="MobiDB-lite"/>
    </source>
</evidence>
<keyword evidence="5 8" id="KW-1133">Transmembrane helix</keyword>
<feature type="transmembrane region" description="Helical" evidence="8">
    <location>
        <begin position="323"/>
        <end position="344"/>
    </location>
</feature>
<accession>A0ABP0B2X6</accession>
<dbReference type="Proteomes" id="UP001642406">
    <property type="component" value="Unassembled WGS sequence"/>
</dbReference>
<evidence type="ECO:0000256" key="4">
    <source>
        <dbReference type="ARBA" id="ARBA00022801"/>
    </source>
</evidence>
<dbReference type="InterPro" id="IPR035952">
    <property type="entry name" value="Rhomboid-like_sf"/>
</dbReference>
<sequence>MSFRLDDHTTHIQPRTATTTLHSVVTEYVNLPPNYDDADGLEFRRHGNLEPKEVAEIFGPGMSPDAANTLLRILHGRRVAGTLEDPSFRVNTARFPKAAIDTALAYLRKTTPVDELINAGLRAEDELAMIEREQAEWLEKNGLAAPGAGEADEEATDKVKSQPGTQGPPTTENKWQARLFREVPKDDVYGVGAFDVIRARNRAKGEIRERKRQAAEEARRAAQEKEWAEMASKSRELVGPGGAQTTTVLGMPREMSPRMKQYALAATSPLEAPPTMSRWQRLWPSYATVLALLVGGGIVVSSIEAASSTSDEASHTAPSALSPSAVTVFALIGANIAVFAAWRLPPLWRLLNRYMIVVPATPRPLSLLGAMFSHQKAAHLLANAVFLWFIGIRLHDEIGRPAFLQVYFSSGLLAFLASMTNIVLRNNLHLTTLGASGAIYGIATAYFMLHKFEGFKILDLPPDPYRGIQGLGFIGLMVGLNLLTLRAEKQAIDVVTHFAGMAVGAAFGEYMRVQKEEVAKANAEGRPARSVWEVTFFSSSDKTSQDLESKS</sequence>
<dbReference type="InterPro" id="IPR022764">
    <property type="entry name" value="Peptidase_S54_rhomboid_dom"/>
</dbReference>
<organism evidence="10 11">
    <name type="scientific">Sporothrix bragantina</name>
    <dbReference type="NCBI Taxonomy" id="671064"/>
    <lineage>
        <taxon>Eukaryota</taxon>
        <taxon>Fungi</taxon>
        <taxon>Dikarya</taxon>
        <taxon>Ascomycota</taxon>
        <taxon>Pezizomycotina</taxon>
        <taxon>Sordariomycetes</taxon>
        <taxon>Sordariomycetidae</taxon>
        <taxon>Ophiostomatales</taxon>
        <taxon>Ophiostomataceae</taxon>
        <taxon>Sporothrix</taxon>
    </lineage>
</organism>
<dbReference type="Pfam" id="PF01694">
    <property type="entry name" value="Rhomboid"/>
    <property type="match status" value="1"/>
</dbReference>
<evidence type="ECO:0000256" key="1">
    <source>
        <dbReference type="ARBA" id="ARBA00004141"/>
    </source>
</evidence>
<feature type="compositionally biased region" description="Polar residues" evidence="7">
    <location>
        <begin position="162"/>
        <end position="174"/>
    </location>
</feature>
<dbReference type="EMBL" id="CAWUHC010000010">
    <property type="protein sequence ID" value="CAK7213910.1"/>
    <property type="molecule type" value="Genomic_DNA"/>
</dbReference>
<feature type="transmembrane region" description="Helical" evidence="8">
    <location>
        <begin position="283"/>
        <end position="303"/>
    </location>
</feature>
<feature type="transmembrane region" description="Helical" evidence="8">
    <location>
        <begin position="430"/>
        <end position="448"/>
    </location>
</feature>
<feature type="transmembrane region" description="Helical" evidence="8">
    <location>
        <begin position="402"/>
        <end position="423"/>
    </location>
</feature>
<comment type="similarity">
    <text evidence="2">Belongs to the peptidase S54 family.</text>
</comment>
<dbReference type="Gene3D" id="1.20.1540.10">
    <property type="entry name" value="Rhomboid-like"/>
    <property type="match status" value="1"/>
</dbReference>